<dbReference type="Pfam" id="PF25917">
    <property type="entry name" value="BSH_RND"/>
    <property type="match status" value="1"/>
</dbReference>
<dbReference type="Gene3D" id="1.10.287.470">
    <property type="entry name" value="Helix hairpin bin"/>
    <property type="match status" value="1"/>
</dbReference>
<dbReference type="InterPro" id="IPR058625">
    <property type="entry name" value="MdtA-like_BSH"/>
</dbReference>
<dbReference type="Pfam" id="PF25954">
    <property type="entry name" value="Beta-barrel_RND_2"/>
    <property type="match status" value="1"/>
</dbReference>
<dbReference type="PANTHER" id="PTHR30469:SF11">
    <property type="entry name" value="BLL4320 PROTEIN"/>
    <property type="match status" value="1"/>
</dbReference>
<dbReference type="GO" id="GO:1990281">
    <property type="term" value="C:efflux pump complex"/>
    <property type="evidence" value="ECO:0007669"/>
    <property type="project" value="TreeGrafter"/>
</dbReference>
<dbReference type="FunFam" id="2.40.30.170:FF:000010">
    <property type="entry name" value="Efflux RND transporter periplasmic adaptor subunit"/>
    <property type="match status" value="1"/>
</dbReference>
<keyword evidence="3" id="KW-0472">Membrane</keyword>
<keyword evidence="3" id="KW-1133">Transmembrane helix</keyword>
<feature type="coiled-coil region" evidence="2">
    <location>
        <begin position="113"/>
        <end position="176"/>
    </location>
</feature>
<sequence>MDTRNGGRGDREGSLKRLRWVILGVVIVLPIAGGLIGMKALQFKAMGDAAAQQVMPPERVNAAEVREEQWQPRVSSVGTVMAVQGTVVRAESEGIVREIAFDAGAVVKAGDLLAQLDVDIEQTQLRAAEAAAELARLSFKRAKELIESDGISQAQYDSAASNLKQADAQLDNIRAVIAKKTVRAPFSGKLGIRQISVGQLLQRGSPVVSLHSLDPVYVDFSLPQQQLGDPVEGLKVAVASDAFPKQSFEGKITAVNPEIDPATRNVRVQATLANPGGRLRPGMFVSVEMILARSEKVLLIPATAVVHAPFGDSVFVIEEGPAGPGGAKPLVVRQQFVRLGARQGDFVVVTEGLKIGERVVSTGVFKLRPEMSVVIDNTLAPPFTLTPKPGNS</sequence>
<organism evidence="7 8">
    <name type="scientific">Candidatus Manganitrophus noduliformans</name>
    <dbReference type="NCBI Taxonomy" id="2606439"/>
    <lineage>
        <taxon>Bacteria</taxon>
        <taxon>Pseudomonadati</taxon>
        <taxon>Nitrospirota</taxon>
        <taxon>Nitrospiria</taxon>
        <taxon>Candidatus Troglogloeales</taxon>
        <taxon>Candidatus Manganitrophaceae</taxon>
        <taxon>Candidatus Manganitrophus</taxon>
    </lineage>
</organism>
<comment type="similarity">
    <text evidence="1">Belongs to the membrane fusion protein (MFP) (TC 8.A.1) family.</text>
</comment>
<dbReference type="AlphaFoldDB" id="A0A7X6IBR0"/>
<dbReference type="EMBL" id="VTOW01000002">
    <property type="protein sequence ID" value="NKE71664.1"/>
    <property type="molecule type" value="Genomic_DNA"/>
</dbReference>
<evidence type="ECO:0000259" key="6">
    <source>
        <dbReference type="Pfam" id="PF25954"/>
    </source>
</evidence>
<accession>A0A7X6IBR0</accession>
<feature type="domain" description="Multidrug resistance protein MdtA-like barrel-sandwich hybrid" evidence="5">
    <location>
        <begin position="88"/>
        <end position="205"/>
    </location>
</feature>
<evidence type="ECO:0000256" key="1">
    <source>
        <dbReference type="ARBA" id="ARBA00009477"/>
    </source>
</evidence>
<gene>
    <name evidence="7" type="ORF">MNODULE_13025</name>
</gene>
<keyword evidence="3" id="KW-0812">Transmembrane</keyword>
<dbReference type="GO" id="GO:0015562">
    <property type="term" value="F:efflux transmembrane transporter activity"/>
    <property type="evidence" value="ECO:0007669"/>
    <property type="project" value="TreeGrafter"/>
</dbReference>
<dbReference type="Gene3D" id="2.40.50.100">
    <property type="match status" value="1"/>
</dbReference>
<keyword evidence="2" id="KW-0175">Coiled coil</keyword>
<feature type="transmembrane region" description="Helical" evidence="3">
    <location>
        <begin position="20"/>
        <end position="38"/>
    </location>
</feature>
<keyword evidence="8" id="KW-1185">Reference proteome</keyword>
<evidence type="ECO:0000256" key="2">
    <source>
        <dbReference type="SAM" id="Coils"/>
    </source>
</evidence>
<feature type="domain" description="CusB-like beta-barrel" evidence="6">
    <location>
        <begin position="215"/>
        <end position="289"/>
    </location>
</feature>
<name>A0A7X6IBR0_9BACT</name>
<dbReference type="PANTHER" id="PTHR30469">
    <property type="entry name" value="MULTIDRUG RESISTANCE PROTEIN MDTA"/>
    <property type="match status" value="1"/>
</dbReference>
<reference evidence="7 8" key="1">
    <citation type="journal article" date="2020" name="Nature">
        <title>Bacterial chemolithoautotrophy via manganese oxidation.</title>
        <authorList>
            <person name="Yu H."/>
            <person name="Leadbetter J.R."/>
        </authorList>
    </citation>
    <scope>NUCLEOTIDE SEQUENCE [LARGE SCALE GENOMIC DNA]</scope>
    <source>
        <strain evidence="7 8">Mn-1</strain>
    </source>
</reference>
<evidence type="ECO:0000259" key="4">
    <source>
        <dbReference type="Pfam" id="PF25876"/>
    </source>
</evidence>
<dbReference type="InterPro" id="IPR006143">
    <property type="entry name" value="RND_pump_MFP"/>
</dbReference>
<evidence type="ECO:0000313" key="8">
    <source>
        <dbReference type="Proteomes" id="UP000534783"/>
    </source>
</evidence>
<protein>
    <submittedName>
        <fullName evidence="7">Efflux RND transporter periplasmic adaptor subunit</fullName>
    </submittedName>
</protein>
<dbReference type="InterPro" id="IPR058624">
    <property type="entry name" value="MdtA-like_HH"/>
</dbReference>
<dbReference type="Gene3D" id="2.40.420.20">
    <property type="match status" value="1"/>
</dbReference>
<evidence type="ECO:0000259" key="5">
    <source>
        <dbReference type="Pfam" id="PF25917"/>
    </source>
</evidence>
<dbReference type="SUPFAM" id="SSF111369">
    <property type="entry name" value="HlyD-like secretion proteins"/>
    <property type="match status" value="1"/>
</dbReference>
<dbReference type="Proteomes" id="UP000534783">
    <property type="component" value="Unassembled WGS sequence"/>
</dbReference>
<comment type="caution">
    <text evidence="7">The sequence shown here is derived from an EMBL/GenBank/DDBJ whole genome shotgun (WGS) entry which is preliminary data.</text>
</comment>
<feature type="domain" description="Multidrug resistance protein MdtA-like alpha-helical hairpin" evidence="4">
    <location>
        <begin position="122"/>
        <end position="177"/>
    </location>
</feature>
<evidence type="ECO:0000256" key="3">
    <source>
        <dbReference type="SAM" id="Phobius"/>
    </source>
</evidence>
<dbReference type="NCBIfam" id="TIGR01730">
    <property type="entry name" value="RND_mfp"/>
    <property type="match status" value="1"/>
</dbReference>
<evidence type="ECO:0000313" key="7">
    <source>
        <dbReference type="EMBL" id="NKE71664.1"/>
    </source>
</evidence>
<dbReference type="Gene3D" id="2.40.30.170">
    <property type="match status" value="1"/>
</dbReference>
<dbReference type="InterPro" id="IPR058792">
    <property type="entry name" value="Beta-barrel_RND_2"/>
</dbReference>
<proteinExistence type="inferred from homology"/>
<dbReference type="Pfam" id="PF25876">
    <property type="entry name" value="HH_MFP_RND"/>
    <property type="match status" value="1"/>
</dbReference>